<evidence type="ECO:0000256" key="1">
    <source>
        <dbReference type="SAM" id="MobiDB-lite"/>
    </source>
</evidence>
<keyword evidence="3" id="KW-1185">Reference proteome</keyword>
<protein>
    <submittedName>
        <fullName evidence="2">Uncharacterized protein</fullName>
    </submittedName>
</protein>
<organism evidence="2 3">
    <name type="scientific">Plakobranchus ocellatus</name>
    <dbReference type="NCBI Taxonomy" id="259542"/>
    <lineage>
        <taxon>Eukaryota</taxon>
        <taxon>Metazoa</taxon>
        <taxon>Spiralia</taxon>
        <taxon>Lophotrochozoa</taxon>
        <taxon>Mollusca</taxon>
        <taxon>Gastropoda</taxon>
        <taxon>Heterobranchia</taxon>
        <taxon>Euthyneura</taxon>
        <taxon>Panpulmonata</taxon>
        <taxon>Sacoglossa</taxon>
        <taxon>Placobranchoidea</taxon>
        <taxon>Plakobranchidae</taxon>
        <taxon>Plakobranchus</taxon>
    </lineage>
</organism>
<comment type="caution">
    <text evidence="2">The sequence shown here is derived from an EMBL/GenBank/DDBJ whole genome shotgun (WGS) entry which is preliminary data.</text>
</comment>
<dbReference type="EMBL" id="BLXT01005934">
    <property type="protein sequence ID" value="GFO27572.1"/>
    <property type="molecule type" value="Genomic_DNA"/>
</dbReference>
<dbReference type="Proteomes" id="UP000735302">
    <property type="component" value="Unassembled WGS sequence"/>
</dbReference>
<feature type="region of interest" description="Disordered" evidence="1">
    <location>
        <begin position="85"/>
        <end position="107"/>
    </location>
</feature>
<dbReference type="AlphaFoldDB" id="A0AAV4C8F9"/>
<proteinExistence type="predicted"/>
<gene>
    <name evidence="2" type="ORF">PoB_005407700</name>
</gene>
<name>A0AAV4C8F9_9GAST</name>
<reference evidence="2 3" key="1">
    <citation type="journal article" date="2021" name="Elife">
        <title>Chloroplast acquisition without the gene transfer in kleptoplastic sea slugs, Plakobranchus ocellatus.</title>
        <authorList>
            <person name="Maeda T."/>
            <person name="Takahashi S."/>
            <person name="Yoshida T."/>
            <person name="Shimamura S."/>
            <person name="Takaki Y."/>
            <person name="Nagai Y."/>
            <person name="Toyoda A."/>
            <person name="Suzuki Y."/>
            <person name="Arimoto A."/>
            <person name="Ishii H."/>
            <person name="Satoh N."/>
            <person name="Nishiyama T."/>
            <person name="Hasebe M."/>
            <person name="Maruyama T."/>
            <person name="Minagawa J."/>
            <person name="Obokata J."/>
            <person name="Shigenobu S."/>
        </authorList>
    </citation>
    <scope>NUCLEOTIDE SEQUENCE [LARGE SCALE GENOMIC DNA]</scope>
</reference>
<evidence type="ECO:0000313" key="3">
    <source>
        <dbReference type="Proteomes" id="UP000735302"/>
    </source>
</evidence>
<accession>A0AAV4C8F9</accession>
<evidence type="ECO:0000313" key="2">
    <source>
        <dbReference type="EMBL" id="GFO27572.1"/>
    </source>
</evidence>
<sequence length="223" mass="25080">MFGLDPVCPTVRAQTAATGLVLSLPTATTKGLVFGSPTSRALQRSCGSVKRGEADSICLWDVGGRGDAIKQVSVFKQMKIRGKGNGLGQRHTNLQRKGGESEYANRFYSPPRTSVTVQLTPLVQRGMKVMFIGEDGRGLQGAWAWGKTPEEQKERIREHTSSFTSTENHYKMEIFNKKISEFIPLHPFQRYIIFLQRNIKRKIQPSSEYINRKSIEEVNLSFV</sequence>